<evidence type="ECO:0000313" key="2">
    <source>
        <dbReference type="EMBL" id="PHJ17724.1"/>
    </source>
</evidence>
<sequence>SKEGRTLRKKQVAINRSQTVPNKPGNPTRHMPLSGLLQASLPDLRDFMKKESSIHPCGDKEDREERRARKRHENYWGDEIKREESNGGKTG</sequence>
<dbReference type="EMBL" id="MIGC01004733">
    <property type="protein sequence ID" value="PHJ17724.1"/>
    <property type="molecule type" value="Genomic_DNA"/>
</dbReference>
<dbReference type="RefSeq" id="XP_067919439.1">
    <property type="nucleotide sequence ID" value="XM_068068583.1"/>
</dbReference>
<dbReference type="Proteomes" id="UP000221165">
    <property type="component" value="Unassembled WGS sequence"/>
</dbReference>
<name>A0A2C6KMN6_9APIC</name>
<protein>
    <submittedName>
        <fullName evidence="2">Uncharacterized protein</fullName>
    </submittedName>
</protein>
<dbReference type="AlphaFoldDB" id="A0A2C6KMN6"/>
<dbReference type="GeneID" id="94431794"/>
<evidence type="ECO:0000256" key="1">
    <source>
        <dbReference type="SAM" id="MobiDB-lite"/>
    </source>
</evidence>
<accession>A0A2C6KMN6</accession>
<gene>
    <name evidence="2" type="ORF">CSUI_008450</name>
</gene>
<feature type="non-terminal residue" evidence="2">
    <location>
        <position position="91"/>
    </location>
</feature>
<feature type="region of interest" description="Disordered" evidence="1">
    <location>
        <begin position="51"/>
        <end position="91"/>
    </location>
</feature>
<organism evidence="2 3">
    <name type="scientific">Cystoisospora suis</name>
    <dbReference type="NCBI Taxonomy" id="483139"/>
    <lineage>
        <taxon>Eukaryota</taxon>
        <taxon>Sar</taxon>
        <taxon>Alveolata</taxon>
        <taxon>Apicomplexa</taxon>
        <taxon>Conoidasida</taxon>
        <taxon>Coccidia</taxon>
        <taxon>Eucoccidiorida</taxon>
        <taxon>Eimeriorina</taxon>
        <taxon>Sarcocystidae</taxon>
        <taxon>Cystoisospora</taxon>
    </lineage>
</organism>
<evidence type="ECO:0000313" key="3">
    <source>
        <dbReference type="Proteomes" id="UP000221165"/>
    </source>
</evidence>
<reference evidence="2 3" key="1">
    <citation type="journal article" date="2017" name="Int. J. Parasitol.">
        <title>The genome of the protozoan parasite Cystoisospora suis and a reverse vaccinology approach to identify vaccine candidates.</title>
        <authorList>
            <person name="Palmieri N."/>
            <person name="Shrestha A."/>
            <person name="Ruttkowski B."/>
            <person name="Beck T."/>
            <person name="Vogl C."/>
            <person name="Tomley F."/>
            <person name="Blake D.P."/>
            <person name="Joachim A."/>
        </authorList>
    </citation>
    <scope>NUCLEOTIDE SEQUENCE [LARGE SCALE GENOMIC DNA]</scope>
    <source>
        <strain evidence="2 3">Wien I</strain>
    </source>
</reference>
<feature type="region of interest" description="Disordered" evidence="1">
    <location>
        <begin position="1"/>
        <end position="33"/>
    </location>
</feature>
<feature type="non-terminal residue" evidence="2">
    <location>
        <position position="1"/>
    </location>
</feature>
<comment type="caution">
    <text evidence="2">The sequence shown here is derived from an EMBL/GenBank/DDBJ whole genome shotgun (WGS) entry which is preliminary data.</text>
</comment>
<dbReference type="VEuPathDB" id="ToxoDB:CSUI_008450"/>
<keyword evidence="3" id="KW-1185">Reference proteome</keyword>
<proteinExistence type="predicted"/>